<proteinExistence type="predicted"/>
<dbReference type="AlphaFoldDB" id="A0A2H5FKA8"/>
<evidence type="ECO:0000313" key="2">
    <source>
        <dbReference type="Proteomes" id="UP000234343"/>
    </source>
</evidence>
<reference evidence="1 2" key="1">
    <citation type="submission" date="2017-12" db="EMBL/GenBank/DDBJ databases">
        <title>Legionella sainthelensi LA01-117, whole genome sequence of a clinical isolate from New Zealand.</title>
        <authorList>
            <person name="Cree S.L."/>
            <person name="Slow S."/>
            <person name="Kennedy M.A."/>
            <person name="Murdoch D.R."/>
            <person name="Biggs P.J."/>
            <person name="Anderson T."/>
        </authorList>
    </citation>
    <scope>NUCLEOTIDE SEQUENCE [LARGE SCALE GENOMIC DNA]</scope>
    <source>
        <strain evidence="1 2">LA01-117</strain>
    </source>
</reference>
<sequence length="110" mass="12477">MKALFKNRNVELNKITSSSFFSASTMEETPLEYYQRNVQGFVNSEIRTVYYLNLGIEMLETSVSSSQAVPKFAGSKLNLKRGGKIFLDEINREHQNDEQEKASSLTCVLS</sequence>
<organism evidence="1 2">
    <name type="scientific">Legionella sainthelensi</name>
    <dbReference type="NCBI Taxonomy" id="28087"/>
    <lineage>
        <taxon>Bacteria</taxon>
        <taxon>Pseudomonadati</taxon>
        <taxon>Pseudomonadota</taxon>
        <taxon>Gammaproteobacteria</taxon>
        <taxon>Legionellales</taxon>
        <taxon>Legionellaceae</taxon>
        <taxon>Legionella</taxon>
    </lineage>
</organism>
<accession>A0A2H5FKA8</accession>
<keyword evidence="2" id="KW-1185">Reference proteome</keyword>
<dbReference type="KEGG" id="lsh:CAB17_07765"/>
<name>A0A2H5FKA8_9GAMM</name>
<dbReference type="Proteomes" id="UP000234343">
    <property type="component" value="Chromosome"/>
</dbReference>
<protein>
    <submittedName>
        <fullName evidence="1">Uncharacterized protein</fullName>
    </submittedName>
</protein>
<dbReference type="EMBL" id="CP025491">
    <property type="protein sequence ID" value="AUH71974.1"/>
    <property type="molecule type" value="Genomic_DNA"/>
</dbReference>
<gene>
    <name evidence="1" type="ORF">CAB17_07765</name>
</gene>
<evidence type="ECO:0000313" key="1">
    <source>
        <dbReference type="EMBL" id="AUH71974.1"/>
    </source>
</evidence>